<evidence type="ECO:0000256" key="1">
    <source>
        <dbReference type="ARBA" id="ARBA00007754"/>
    </source>
</evidence>
<evidence type="ECO:0000313" key="8">
    <source>
        <dbReference type="Proteomes" id="UP001202180"/>
    </source>
</evidence>
<keyword evidence="2 4" id="KW-0378">Hydrolase</keyword>
<evidence type="ECO:0000256" key="3">
    <source>
        <dbReference type="ARBA" id="ARBA00023295"/>
    </source>
</evidence>
<dbReference type="Gene3D" id="3.20.20.80">
    <property type="entry name" value="Glycosidases"/>
    <property type="match status" value="1"/>
</dbReference>
<dbReference type="InterPro" id="IPR005084">
    <property type="entry name" value="CBM6"/>
</dbReference>
<dbReference type="PANTHER" id="PTHR40079">
    <property type="entry name" value="MANNAN ENDO-1,4-BETA-MANNOSIDASE E-RELATED"/>
    <property type="match status" value="1"/>
</dbReference>
<gene>
    <name evidence="7" type="ORF">M0L20_16245</name>
</gene>
<dbReference type="PROSITE" id="PS51175">
    <property type="entry name" value="CBM6"/>
    <property type="match status" value="1"/>
</dbReference>
<evidence type="ECO:0000256" key="2">
    <source>
        <dbReference type="ARBA" id="ARBA00022801"/>
    </source>
</evidence>
<dbReference type="Gene3D" id="2.60.120.260">
    <property type="entry name" value="Galactose-binding domain-like"/>
    <property type="match status" value="1"/>
</dbReference>
<comment type="similarity">
    <text evidence="1 4">Belongs to the glycosyl hydrolase 26 family.</text>
</comment>
<feature type="active site" description="Proton donor" evidence="4">
    <location>
        <position position="355"/>
    </location>
</feature>
<comment type="caution">
    <text evidence="7">The sequence shown here is derived from an EMBL/GenBank/DDBJ whole genome shotgun (WGS) entry which is preliminary data.</text>
</comment>
<proteinExistence type="inferred from homology"/>
<feature type="domain" description="CBM6" evidence="5">
    <location>
        <begin position="63"/>
        <end position="180"/>
    </location>
</feature>
<dbReference type="Pfam" id="PF16990">
    <property type="entry name" value="CBM_35"/>
    <property type="match status" value="1"/>
</dbReference>
<dbReference type="PANTHER" id="PTHR40079:SF4">
    <property type="entry name" value="GH26 DOMAIN-CONTAINING PROTEIN-RELATED"/>
    <property type="match status" value="1"/>
</dbReference>
<keyword evidence="3 4" id="KW-0326">Glycosidase</keyword>
<evidence type="ECO:0000259" key="6">
    <source>
        <dbReference type="PROSITE" id="PS51764"/>
    </source>
</evidence>
<dbReference type="InterPro" id="IPR022790">
    <property type="entry name" value="GH26_dom"/>
</dbReference>
<dbReference type="Pfam" id="PF02156">
    <property type="entry name" value="Glyco_hydro_26"/>
    <property type="match status" value="1"/>
</dbReference>
<protein>
    <submittedName>
        <fullName evidence="7">Mannan endo-1,4-beta-mannosidase</fullName>
    </submittedName>
</protein>
<organism evidence="7 8">
    <name type="scientific">Spirosoma liriopis</name>
    <dbReference type="NCBI Taxonomy" id="2937440"/>
    <lineage>
        <taxon>Bacteria</taxon>
        <taxon>Pseudomonadati</taxon>
        <taxon>Bacteroidota</taxon>
        <taxon>Cytophagia</taxon>
        <taxon>Cytophagales</taxon>
        <taxon>Cytophagaceae</taxon>
        <taxon>Spirosoma</taxon>
    </lineage>
</organism>
<sequence>MPFYFMFMPSGLRTLFRQTRILLLLLFFADNAAISAASLNLANVSATRNAIHESLGVVPLVNGRAEAEHGEMTGVDVSSVNPGFSGTGYVTGFVNPTAKLSLTFRASAGLYELAIGYASPRGDKGVDFQVNDEKGSGKLRQTSTGFGSSNFGKVLLHDGLNTITIYRGWGFFDVDYIQLTPTTIIVPVKPPNQLVDVQAMPSTKGLFSFLIDQYGRKVISGQQDDIEYVLEKTGKEPAIGSFDLMDYSLTRVRQGVKPLRTSEAMIDWAKKGDGRGIVSLLWHWNAPADLINEAPNKLWWRGFYTEASTFDIASVLADKKGERYGLLLKDIDAIAEQLKKFQAADVPVLWRPLHEAPGGWFWWGAKGAGPFKELWQIVYDRLTRYHQLHNLIWVYTGTDTFNNDWYPGDQYVDVVGLDIYTDATANMSGNWASAQAQLNGKKLVALSETGNLPDPRKMRGFGTRWSWLSVWTGADYIKKQPLDRLKALFTDEDVITRDELPNWRLPVSVGSGLIKPNSTGIDKKAATDRRSD</sequence>
<accession>A0ABT0HN71</accession>
<dbReference type="CDD" id="cd04086">
    <property type="entry name" value="CBM35_mannanase-like"/>
    <property type="match status" value="1"/>
</dbReference>
<feature type="domain" description="GH26" evidence="6">
    <location>
        <begin position="188"/>
        <end position="498"/>
    </location>
</feature>
<evidence type="ECO:0000259" key="5">
    <source>
        <dbReference type="PROSITE" id="PS51175"/>
    </source>
</evidence>
<feature type="active site" description="Nucleophile" evidence="4">
    <location>
        <position position="448"/>
    </location>
</feature>
<dbReference type="SUPFAM" id="SSF51445">
    <property type="entry name" value="(Trans)glycosidases"/>
    <property type="match status" value="1"/>
</dbReference>
<dbReference type="EMBL" id="JALPRF010000002">
    <property type="protein sequence ID" value="MCK8493420.1"/>
    <property type="molecule type" value="Genomic_DNA"/>
</dbReference>
<dbReference type="InterPro" id="IPR008979">
    <property type="entry name" value="Galactose-bd-like_sf"/>
</dbReference>
<keyword evidence="8" id="KW-1185">Reference proteome</keyword>
<dbReference type="PRINTS" id="PR00739">
    <property type="entry name" value="GLHYDRLASE26"/>
</dbReference>
<dbReference type="SUPFAM" id="SSF49785">
    <property type="entry name" value="Galactose-binding domain-like"/>
    <property type="match status" value="1"/>
</dbReference>
<name>A0ABT0HN71_9BACT</name>
<evidence type="ECO:0000256" key="4">
    <source>
        <dbReference type="PROSITE-ProRule" id="PRU01100"/>
    </source>
</evidence>
<reference evidence="7 8" key="1">
    <citation type="submission" date="2022-04" db="EMBL/GenBank/DDBJ databases">
        <title>Spirosoma sp. strain RP8 genome sequencing and assembly.</title>
        <authorList>
            <person name="Jung Y."/>
        </authorList>
    </citation>
    <scope>NUCLEOTIDE SEQUENCE [LARGE SCALE GENOMIC DNA]</scope>
    <source>
        <strain evidence="7 8">RP8</strain>
    </source>
</reference>
<evidence type="ECO:0000313" key="7">
    <source>
        <dbReference type="EMBL" id="MCK8493420.1"/>
    </source>
</evidence>
<dbReference type="Proteomes" id="UP001202180">
    <property type="component" value="Unassembled WGS sequence"/>
</dbReference>
<dbReference type="InterPro" id="IPR000805">
    <property type="entry name" value="Glyco_hydro_26"/>
</dbReference>
<dbReference type="InterPro" id="IPR017853">
    <property type="entry name" value="GH"/>
</dbReference>
<dbReference type="PROSITE" id="PS51764">
    <property type="entry name" value="GH26"/>
    <property type="match status" value="1"/>
</dbReference>